<evidence type="ECO:0000256" key="12">
    <source>
        <dbReference type="ARBA" id="ARBA00022842"/>
    </source>
</evidence>
<dbReference type="InterPro" id="IPR008250">
    <property type="entry name" value="ATPase_P-typ_transduc_dom_A_sf"/>
</dbReference>
<dbReference type="Gene3D" id="1.20.1110.10">
    <property type="entry name" value="Calcium-transporting ATPase, transmembrane domain"/>
    <property type="match status" value="1"/>
</dbReference>
<dbReference type="InterPro" id="IPR059000">
    <property type="entry name" value="ATPase_P-type_domA"/>
</dbReference>
<sequence length="878" mass="96600">MMMFNKTISRRDASTQEKTAALTRYSQQEPQAIFAALKTQEAGLSSQEAAERLEQDGPNTVVTQHPRPWYLILFAAFNEPFVWVLLLLCAVSTMTADYDGARMMGLMIILSVSIHFWQEYRSQKESHALAALIANTTAITRAGETKEHPMDEVVPGDIVQLATGDMIPADAYLVATHDLFVNQSSFTGEAMPVEKKAGAATLNDEQSLFDAPNLVFMGTDVISGSGTAVILKTGDATYFGDMASQISDKPAPTSFEQGMRAISRVLISMMLVLVPVVFVINGITKHDWSQAFFFAIAVAVGLTPEMLPMIVNSNLAKGALAMSKRKVIVKRLHAIQNLGAIDTLFTDKTGTITEDRVVVMRYVDATGETDPAVLRMAYMNANYQTGWHNLMDTAVVDYAREHQHLLTDLPSGLTKIDEIPFDFERRRLTVVVANDAHQWMITKGAFEEMLAVCDRVQLNGDVLPLTPERIRKLEQTNAAMSGQGMRMIVVAYRQDVHQQEIYTPADEQQMVLAGFLGFLDPAKPDAKEAIGLLGAHGVRVKVLTGDNAIITQHVAEEVGIANQLVATGNDVDAMDDSALRQAVETTDLFVKLSPMQKARIIKTMRAAGHTVGYMGDGINDTAALREADVSISVDTAADITKDASGIILLEKSLLVLEDGILEGRRVYANAMKYIKMTIASNFGNAFSVLVASIFLPFLPMLAIQLLVQNLIYDTSQMTIPWDNVDEATLAQPTPWRAKGLLRYTLTFGPLSSIFDITTFLFLWFGLGVGTHAASVPAQHLFQAGWFVVGLFTQSLVVHVLRTRQTPFWRAPASAIVILSTMMALLVGLFIILSPFHQAFDFGILPVTYWPGAAVIILVYLILVETVKRIYLRRGQPWL</sequence>
<dbReference type="Gene3D" id="3.40.50.1000">
    <property type="entry name" value="HAD superfamily/HAD-like"/>
    <property type="match status" value="1"/>
</dbReference>
<dbReference type="Pfam" id="PF00122">
    <property type="entry name" value="E1-E2_ATPase"/>
    <property type="match status" value="1"/>
</dbReference>
<dbReference type="InterPro" id="IPR023298">
    <property type="entry name" value="ATPase_P-typ_TM_dom_sf"/>
</dbReference>
<feature type="transmembrane region" description="Helical" evidence="18">
    <location>
        <begin position="100"/>
        <end position="117"/>
    </location>
</feature>
<dbReference type="InterPro" id="IPR006068">
    <property type="entry name" value="ATPase_P-typ_cation-transptr_C"/>
</dbReference>
<reference evidence="20 21" key="1">
    <citation type="journal article" date="2013" name="Genome Announc.">
        <title>Draft Genome Sequence of Staphylococcus simulans UMC-CNS-990, Isolated from a Case of Chronic Bovine Mastitis.</title>
        <authorList>
            <person name="Calcutt M.J."/>
            <person name="Foecking M.F."/>
            <person name="Hsieh H.Y."/>
            <person name="Perry J."/>
            <person name="Stewart G.C."/>
            <person name="Middleton J.R."/>
        </authorList>
    </citation>
    <scope>NUCLEOTIDE SEQUENCE [LARGE SCALE GENOMIC DNA]</scope>
    <source>
        <strain evidence="20 21">LRHMDP3</strain>
    </source>
</reference>
<evidence type="ECO:0000256" key="6">
    <source>
        <dbReference type="ARBA" id="ARBA00022475"/>
    </source>
</evidence>
<dbReference type="SMART" id="SM00831">
    <property type="entry name" value="Cation_ATPase_N"/>
    <property type="match status" value="1"/>
</dbReference>
<dbReference type="InterPro" id="IPR001757">
    <property type="entry name" value="P_typ_ATPase"/>
</dbReference>
<comment type="function">
    <text evidence="1">Mediates magnesium influx to the cytosol.</text>
</comment>
<evidence type="ECO:0000256" key="13">
    <source>
        <dbReference type="ARBA" id="ARBA00022967"/>
    </source>
</evidence>
<evidence type="ECO:0000256" key="9">
    <source>
        <dbReference type="ARBA" id="ARBA00022692"/>
    </source>
</evidence>
<protein>
    <recommendedName>
        <fullName evidence="5">Magnesium-transporting ATPase, P-type 1</fullName>
        <ecNumber evidence="4">7.2.2.14</ecNumber>
    </recommendedName>
    <alternativeName>
        <fullName evidence="16">Mg(2+) transport ATPase, P-type 1</fullName>
    </alternativeName>
</protein>
<dbReference type="EMBL" id="AMQX01000023">
    <property type="protein sequence ID" value="EKS48701.1"/>
    <property type="molecule type" value="Genomic_DNA"/>
</dbReference>
<comment type="similarity">
    <text evidence="3">Belongs to the cation transport ATPase (P-type) (TC 3.A.3) family. Type IIIB subfamily.</text>
</comment>
<dbReference type="GO" id="GO:0015444">
    <property type="term" value="F:P-type magnesium transporter activity"/>
    <property type="evidence" value="ECO:0007669"/>
    <property type="project" value="UniProtKB-EC"/>
</dbReference>
<dbReference type="EC" id="7.2.2.14" evidence="4"/>
<evidence type="ECO:0000256" key="11">
    <source>
        <dbReference type="ARBA" id="ARBA00022840"/>
    </source>
</evidence>
<dbReference type="PANTHER" id="PTHR42861">
    <property type="entry name" value="CALCIUM-TRANSPORTING ATPASE"/>
    <property type="match status" value="1"/>
</dbReference>
<feature type="transmembrane region" description="Helical" evidence="18">
    <location>
        <begin position="812"/>
        <end position="835"/>
    </location>
</feature>
<dbReference type="SFLD" id="SFLDG00002">
    <property type="entry name" value="C1.7:_P-type_atpase_like"/>
    <property type="match status" value="1"/>
</dbReference>
<dbReference type="SUPFAM" id="SSF81653">
    <property type="entry name" value="Calcium ATPase, transduction domain A"/>
    <property type="match status" value="1"/>
</dbReference>
<dbReference type="NCBIfam" id="TIGR01494">
    <property type="entry name" value="ATPase_P-type"/>
    <property type="match status" value="2"/>
</dbReference>
<dbReference type="InterPro" id="IPR023299">
    <property type="entry name" value="ATPase_P-typ_cyto_dom_N"/>
</dbReference>
<evidence type="ECO:0000256" key="8">
    <source>
        <dbReference type="ARBA" id="ARBA00022553"/>
    </source>
</evidence>
<dbReference type="GO" id="GO:0016887">
    <property type="term" value="F:ATP hydrolysis activity"/>
    <property type="evidence" value="ECO:0007669"/>
    <property type="project" value="InterPro"/>
</dbReference>
<evidence type="ECO:0000256" key="17">
    <source>
        <dbReference type="ARBA" id="ARBA00047295"/>
    </source>
</evidence>
<keyword evidence="20" id="KW-0378">Hydrolase</keyword>
<feature type="transmembrane region" description="Helical" evidence="18">
    <location>
        <begin position="69"/>
        <end position="94"/>
    </location>
</feature>
<dbReference type="NCBIfam" id="NF011702">
    <property type="entry name" value="PRK15122.1"/>
    <property type="match status" value="1"/>
</dbReference>
<dbReference type="GO" id="GO:0005886">
    <property type="term" value="C:plasma membrane"/>
    <property type="evidence" value="ECO:0007669"/>
    <property type="project" value="UniProtKB-SubCell"/>
</dbReference>
<keyword evidence="10" id="KW-0547">Nucleotide-binding</keyword>
<dbReference type="SFLD" id="SFLDF00027">
    <property type="entry name" value="p-type_atpase"/>
    <property type="match status" value="1"/>
</dbReference>
<dbReference type="SUPFAM" id="SSF81660">
    <property type="entry name" value="Metal cation-transporting ATPase, ATP-binding domain N"/>
    <property type="match status" value="1"/>
</dbReference>
<keyword evidence="12" id="KW-0460">Magnesium</keyword>
<feature type="transmembrane region" description="Helical" evidence="18">
    <location>
        <begin position="685"/>
        <end position="707"/>
    </location>
</feature>
<dbReference type="InterPro" id="IPR004014">
    <property type="entry name" value="ATPase_P-typ_cation-transptr_N"/>
</dbReference>
<evidence type="ECO:0000256" key="15">
    <source>
        <dbReference type="ARBA" id="ARBA00023136"/>
    </source>
</evidence>
<feature type="domain" description="Cation-transporting P-type ATPase N-terminal" evidence="19">
    <location>
        <begin position="24"/>
        <end position="97"/>
    </location>
</feature>
<gene>
    <name evidence="20" type="ORF">LRHMDP3_2753</name>
</gene>
<comment type="catalytic activity">
    <reaction evidence="17">
        <text>Mg(2+)(out) + ATP + H2O = Mg(2+)(in) + ADP + phosphate + H(+)</text>
        <dbReference type="Rhea" id="RHEA:10260"/>
        <dbReference type="ChEBI" id="CHEBI:15377"/>
        <dbReference type="ChEBI" id="CHEBI:15378"/>
        <dbReference type="ChEBI" id="CHEBI:18420"/>
        <dbReference type="ChEBI" id="CHEBI:30616"/>
        <dbReference type="ChEBI" id="CHEBI:43474"/>
        <dbReference type="ChEBI" id="CHEBI:456216"/>
        <dbReference type="EC" id="7.2.2.14"/>
    </reaction>
</comment>
<dbReference type="InterPro" id="IPR044492">
    <property type="entry name" value="P_typ_ATPase_HD_dom"/>
</dbReference>
<accession>A0AB33XQQ5</accession>
<organism evidence="20 21">
    <name type="scientific">Lacticaseibacillus rhamnosus LRHMDP3</name>
    <dbReference type="NCBI Taxonomy" id="1203259"/>
    <lineage>
        <taxon>Bacteria</taxon>
        <taxon>Bacillati</taxon>
        <taxon>Bacillota</taxon>
        <taxon>Bacilli</taxon>
        <taxon>Lactobacillales</taxon>
        <taxon>Lactobacillaceae</taxon>
        <taxon>Lacticaseibacillus</taxon>
    </lineage>
</organism>
<evidence type="ECO:0000259" key="19">
    <source>
        <dbReference type="SMART" id="SM00831"/>
    </source>
</evidence>
<evidence type="ECO:0000256" key="14">
    <source>
        <dbReference type="ARBA" id="ARBA00022989"/>
    </source>
</evidence>
<dbReference type="NCBIfam" id="TIGR01524">
    <property type="entry name" value="ATPase-IIIB_Mg"/>
    <property type="match status" value="1"/>
</dbReference>
<keyword evidence="14 18" id="KW-1133">Transmembrane helix</keyword>
<evidence type="ECO:0000313" key="20">
    <source>
        <dbReference type="EMBL" id="EKS48701.1"/>
    </source>
</evidence>
<evidence type="ECO:0000256" key="3">
    <source>
        <dbReference type="ARBA" id="ARBA00008746"/>
    </source>
</evidence>
<keyword evidence="13" id="KW-1278">Translocase</keyword>
<dbReference type="AlphaFoldDB" id="A0AB33XQQ5"/>
<dbReference type="Pfam" id="PF00689">
    <property type="entry name" value="Cation_ATPase_C"/>
    <property type="match status" value="1"/>
</dbReference>
<proteinExistence type="inferred from homology"/>
<dbReference type="Proteomes" id="UP000009352">
    <property type="component" value="Unassembled WGS sequence"/>
</dbReference>
<evidence type="ECO:0000313" key="21">
    <source>
        <dbReference type="Proteomes" id="UP000009352"/>
    </source>
</evidence>
<dbReference type="PRINTS" id="PR01836">
    <property type="entry name" value="MGATPASE"/>
</dbReference>
<dbReference type="GO" id="GO:0005524">
    <property type="term" value="F:ATP binding"/>
    <property type="evidence" value="ECO:0007669"/>
    <property type="project" value="UniProtKB-KW"/>
</dbReference>
<dbReference type="SFLD" id="SFLDS00003">
    <property type="entry name" value="Haloacid_Dehalogenase"/>
    <property type="match status" value="1"/>
</dbReference>
<dbReference type="SUPFAM" id="SSF81665">
    <property type="entry name" value="Calcium ATPase, transmembrane domain M"/>
    <property type="match status" value="1"/>
</dbReference>
<evidence type="ECO:0000256" key="4">
    <source>
        <dbReference type="ARBA" id="ARBA00012786"/>
    </source>
</evidence>
<evidence type="ECO:0000256" key="10">
    <source>
        <dbReference type="ARBA" id="ARBA00022741"/>
    </source>
</evidence>
<dbReference type="InterPro" id="IPR006415">
    <property type="entry name" value="P-type_ATPase_IIIB"/>
</dbReference>
<evidence type="ECO:0000256" key="1">
    <source>
        <dbReference type="ARBA" id="ARBA00003954"/>
    </source>
</evidence>
<name>A0AB33XQQ5_LACRH</name>
<dbReference type="SUPFAM" id="SSF56784">
    <property type="entry name" value="HAD-like"/>
    <property type="match status" value="1"/>
</dbReference>
<keyword evidence="15 18" id="KW-0472">Membrane</keyword>
<dbReference type="Pfam" id="PF13246">
    <property type="entry name" value="Cation_ATPase"/>
    <property type="match status" value="1"/>
</dbReference>
<keyword evidence="6" id="KW-1003">Cell membrane</keyword>
<dbReference type="Gene3D" id="2.70.150.10">
    <property type="entry name" value="Calcium-transporting ATPase, cytoplasmic transduction domain A"/>
    <property type="match status" value="1"/>
</dbReference>
<dbReference type="Pfam" id="PF00690">
    <property type="entry name" value="Cation_ATPase_N"/>
    <property type="match status" value="1"/>
</dbReference>
<keyword evidence="9 18" id="KW-0812">Transmembrane</keyword>
<feature type="transmembrane region" description="Helical" evidence="18">
    <location>
        <begin position="265"/>
        <end position="283"/>
    </location>
</feature>
<keyword evidence="11" id="KW-0067">ATP-binding</keyword>
<feature type="transmembrane region" description="Helical" evidence="18">
    <location>
        <begin position="780"/>
        <end position="800"/>
    </location>
</feature>
<comment type="subcellular location">
    <subcellularLocation>
        <location evidence="2">Cell inner membrane</location>
        <topology evidence="2">Multi-pass membrane protein</topology>
    </subcellularLocation>
</comment>
<dbReference type="InterPro" id="IPR023214">
    <property type="entry name" value="HAD_sf"/>
</dbReference>
<feature type="transmembrane region" description="Helical" evidence="18">
    <location>
        <begin position="841"/>
        <end position="863"/>
    </location>
</feature>
<dbReference type="InterPro" id="IPR036412">
    <property type="entry name" value="HAD-like_sf"/>
</dbReference>
<keyword evidence="8" id="KW-0597">Phosphoprotein</keyword>
<keyword evidence="7" id="KW-0997">Cell inner membrane</keyword>
<dbReference type="InterPro" id="IPR018303">
    <property type="entry name" value="ATPase_P-typ_P_site"/>
</dbReference>
<evidence type="ECO:0000256" key="2">
    <source>
        <dbReference type="ARBA" id="ARBA00004429"/>
    </source>
</evidence>
<evidence type="ECO:0000256" key="7">
    <source>
        <dbReference type="ARBA" id="ARBA00022519"/>
    </source>
</evidence>
<dbReference type="PROSITE" id="PS00154">
    <property type="entry name" value="ATPASE_E1_E2"/>
    <property type="match status" value="1"/>
</dbReference>
<evidence type="ECO:0000256" key="18">
    <source>
        <dbReference type="SAM" id="Phobius"/>
    </source>
</evidence>
<dbReference type="CDD" id="cd02077">
    <property type="entry name" value="P-type_ATPase_Mg"/>
    <property type="match status" value="1"/>
</dbReference>
<evidence type="ECO:0000256" key="16">
    <source>
        <dbReference type="ARBA" id="ARBA00029806"/>
    </source>
</evidence>
<dbReference type="Gene3D" id="3.40.1110.10">
    <property type="entry name" value="Calcium-transporting ATPase, cytoplasmic domain N"/>
    <property type="match status" value="1"/>
</dbReference>
<feature type="transmembrane region" description="Helical" evidence="18">
    <location>
        <begin position="745"/>
        <end position="768"/>
    </location>
</feature>
<comment type="caution">
    <text evidence="20">The sequence shown here is derived from an EMBL/GenBank/DDBJ whole genome shotgun (WGS) entry which is preliminary data.</text>
</comment>
<evidence type="ECO:0000256" key="5">
    <source>
        <dbReference type="ARBA" id="ARBA00013555"/>
    </source>
</evidence>